<dbReference type="SUPFAM" id="SSF49785">
    <property type="entry name" value="Galactose-binding domain-like"/>
    <property type="match status" value="3"/>
</dbReference>
<evidence type="ECO:0000256" key="7">
    <source>
        <dbReference type="ARBA" id="ARBA00022989"/>
    </source>
</evidence>
<feature type="signal peptide" evidence="13">
    <location>
        <begin position="1"/>
        <end position="26"/>
    </location>
</feature>
<evidence type="ECO:0000256" key="5">
    <source>
        <dbReference type="ARBA" id="ARBA00022741"/>
    </source>
</evidence>
<dbReference type="PROSITE" id="PS50022">
    <property type="entry name" value="FA58C_3"/>
    <property type="match status" value="3"/>
</dbReference>
<keyword evidence="2" id="KW-1003">Cell membrane</keyword>
<evidence type="ECO:0000256" key="2">
    <source>
        <dbReference type="ARBA" id="ARBA00022475"/>
    </source>
</evidence>
<evidence type="ECO:0000256" key="1">
    <source>
        <dbReference type="ARBA" id="ARBA00004251"/>
    </source>
</evidence>
<reference evidence="16" key="2">
    <citation type="submission" date="2025-08" db="UniProtKB">
        <authorList>
            <consortium name="RefSeq"/>
        </authorList>
    </citation>
    <scope>IDENTIFICATION</scope>
</reference>
<evidence type="ECO:0000259" key="14">
    <source>
        <dbReference type="PROSITE" id="PS50022"/>
    </source>
</evidence>
<keyword evidence="10" id="KW-0675">Receptor</keyword>
<name>A0A1S3IN88_LINAN</name>
<dbReference type="OrthoDB" id="6071166at2759"/>
<keyword evidence="4 13" id="KW-0732">Signal</keyword>
<comment type="subcellular location">
    <subcellularLocation>
        <location evidence="1">Cell membrane</location>
        <topology evidence="1">Single-pass type I membrane protein</topology>
    </subcellularLocation>
</comment>
<evidence type="ECO:0000256" key="3">
    <source>
        <dbReference type="ARBA" id="ARBA00022692"/>
    </source>
</evidence>
<dbReference type="Gene3D" id="2.60.120.260">
    <property type="entry name" value="Galactose-binding domain-like"/>
    <property type="match status" value="3"/>
</dbReference>
<dbReference type="InterPro" id="IPR008979">
    <property type="entry name" value="Galactose-bd-like_sf"/>
</dbReference>
<evidence type="ECO:0000256" key="9">
    <source>
        <dbReference type="ARBA" id="ARBA00023157"/>
    </source>
</evidence>
<protein>
    <submittedName>
        <fullName evidence="16">Venom prothrombin activator pseutarin-C non-catalytic subunit</fullName>
    </submittedName>
</protein>
<comment type="similarity">
    <text evidence="12">Belongs to the protein kinase superfamily. Tyr protein kinase family. Insulin receptor subfamily.</text>
</comment>
<feature type="non-terminal residue" evidence="16">
    <location>
        <position position="433"/>
    </location>
</feature>
<sequence>MLRLKQSIRPPLALLFMLLSFKPGNCDEYANCRGPLGMQSGAIPDSAITASSSYEVETVGAKFARIRTEEGGGAWCPRHQIAPGVYEYLQMDLQSLHVITSVETQGRFGNGQGQEYMDKYLLEYKREEDGPWTRYRDENGPKIFRGNTNTYLAEQREVDPPIIARKIRFIPYSDKPSTVCTRVELYGCPWEANCRSPLGMQSGAIPDSAITASSSFEMETVGAKFARIRTEEKGGAWCPRHQIAPNVYEYLQIDLQSLHVITSVETQGRFGNGQGQEYMDKYLLEYKREEDEPWTKYRDEKGPKIFQGNTNTYLAEQREVDPPIIARKIRFVPYSDKPSTVCTRVELYGCPSEANCRSPLGMQSGAIPDSAITASSSYEVETVGAKFARIRTEEKGGAWCPRHQIAPNVYEYLQIDLQSLHVITSVETQGRFG</sequence>
<feature type="domain" description="F5/8 type C" evidence="14">
    <location>
        <begin position="356"/>
        <end position="433"/>
    </location>
</feature>
<proteinExistence type="inferred from homology"/>
<dbReference type="RefSeq" id="XP_013399705.1">
    <property type="nucleotide sequence ID" value="XM_013544251.1"/>
</dbReference>
<keyword evidence="3" id="KW-0812">Transmembrane</keyword>
<dbReference type="GO" id="GO:0005524">
    <property type="term" value="F:ATP binding"/>
    <property type="evidence" value="ECO:0007669"/>
    <property type="project" value="UniProtKB-KW"/>
</dbReference>
<feature type="domain" description="F5/8 type C" evidence="14">
    <location>
        <begin position="32"/>
        <end position="188"/>
    </location>
</feature>
<evidence type="ECO:0000256" key="4">
    <source>
        <dbReference type="ARBA" id="ARBA00022729"/>
    </source>
</evidence>
<organism evidence="15 16">
    <name type="scientific">Lingula anatina</name>
    <name type="common">Brachiopod</name>
    <name type="synonym">Lingula unguis</name>
    <dbReference type="NCBI Taxonomy" id="7574"/>
    <lineage>
        <taxon>Eukaryota</taxon>
        <taxon>Metazoa</taxon>
        <taxon>Spiralia</taxon>
        <taxon>Lophotrochozoa</taxon>
        <taxon>Brachiopoda</taxon>
        <taxon>Linguliformea</taxon>
        <taxon>Lingulata</taxon>
        <taxon>Lingulida</taxon>
        <taxon>Linguloidea</taxon>
        <taxon>Lingulidae</taxon>
        <taxon>Lingula</taxon>
    </lineage>
</organism>
<dbReference type="InParanoid" id="A0A1S3IN88"/>
<dbReference type="InterPro" id="IPR000421">
    <property type="entry name" value="FA58C"/>
</dbReference>
<dbReference type="PANTHER" id="PTHR24543:SF291">
    <property type="entry name" value="SMOKE ALARM, ISOFORM D"/>
    <property type="match status" value="1"/>
</dbReference>
<dbReference type="KEGG" id="lak:106165891"/>
<dbReference type="Pfam" id="PF00754">
    <property type="entry name" value="F5_F8_type_C"/>
    <property type="match status" value="2"/>
</dbReference>
<dbReference type="PROSITE" id="PS01285">
    <property type="entry name" value="FA58C_1"/>
    <property type="match status" value="2"/>
</dbReference>
<dbReference type="FunFam" id="2.60.120.260:FF:000007">
    <property type="entry name" value="Discoidin domain receptor tyrosine kinase 1"/>
    <property type="match status" value="2"/>
</dbReference>
<dbReference type="AlphaFoldDB" id="A0A1S3IN88"/>
<evidence type="ECO:0000256" key="11">
    <source>
        <dbReference type="ARBA" id="ARBA00023180"/>
    </source>
</evidence>
<feature type="chain" id="PRO_5010175307" evidence="13">
    <location>
        <begin position="27"/>
        <end position="433"/>
    </location>
</feature>
<keyword evidence="8" id="KW-0472">Membrane</keyword>
<dbReference type="SMART" id="SM00231">
    <property type="entry name" value="FA58C"/>
    <property type="match status" value="2"/>
</dbReference>
<evidence type="ECO:0000256" key="8">
    <source>
        <dbReference type="ARBA" id="ARBA00023136"/>
    </source>
</evidence>
<evidence type="ECO:0000313" key="15">
    <source>
        <dbReference type="Proteomes" id="UP000085678"/>
    </source>
</evidence>
<reference evidence="16" key="1">
    <citation type="journal article" date="2015" name="Nat. Commun.">
        <title>The Lingula genome provides insights into brachiopod evolution and the origin of phosphate biomineralization.</title>
        <authorList>
            <person name="Luo Y.J."/>
            <person name="Takeuchi T."/>
            <person name="Koyanagi R."/>
            <person name="Yamada L."/>
            <person name="Kanda M."/>
            <person name="Khalturina M."/>
            <person name="Fujie M."/>
            <person name="Yamasaki S.I."/>
            <person name="Endo K."/>
            <person name="Satoh N."/>
        </authorList>
    </citation>
    <scope>NUCLEOTIDE SEQUENCE</scope>
</reference>
<dbReference type="Proteomes" id="UP000085678">
    <property type="component" value="Unplaced"/>
</dbReference>
<dbReference type="CDD" id="cd00057">
    <property type="entry name" value="FA58C"/>
    <property type="match status" value="2"/>
</dbReference>
<gene>
    <name evidence="16" type="primary">LOC106165891</name>
</gene>
<keyword evidence="6" id="KW-0067">ATP-binding</keyword>
<evidence type="ECO:0000256" key="13">
    <source>
        <dbReference type="SAM" id="SignalP"/>
    </source>
</evidence>
<evidence type="ECO:0000256" key="6">
    <source>
        <dbReference type="ARBA" id="ARBA00022840"/>
    </source>
</evidence>
<keyword evidence="9" id="KW-1015">Disulfide bond</keyword>
<keyword evidence="7" id="KW-1133">Transmembrane helix</keyword>
<feature type="domain" description="F5/8 type C" evidence="14">
    <location>
        <begin position="194"/>
        <end position="350"/>
    </location>
</feature>
<evidence type="ECO:0000313" key="16">
    <source>
        <dbReference type="RefSeq" id="XP_013399705.1"/>
    </source>
</evidence>
<keyword evidence="11" id="KW-0325">Glycoprotein</keyword>
<dbReference type="GO" id="GO:0005886">
    <property type="term" value="C:plasma membrane"/>
    <property type="evidence" value="ECO:0007669"/>
    <property type="project" value="UniProtKB-SubCell"/>
</dbReference>
<accession>A0A1S3IN88</accession>
<evidence type="ECO:0000256" key="10">
    <source>
        <dbReference type="ARBA" id="ARBA00023170"/>
    </source>
</evidence>
<keyword evidence="5" id="KW-0547">Nucleotide-binding</keyword>
<dbReference type="GeneID" id="106165891"/>
<dbReference type="PANTHER" id="PTHR24543">
    <property type="entry name" value="MULTICOPPER OXIDASE-RELATED"/>
    <property type="match status" value="1"/>
</dbReference>
<evidence type="ECO:0000256" key="12">
    <source>
        <dbReference type="ARBA" id="ARBA00061639"/>
    </source>
</evidence>
<keyword evidence="15" id="KW-1185">Reference proteome</keyword>